<name>A0A6G0U892_APHGL</name>
<evidence type="ECO:0000313" key="4">
    <source>
        <dbReference type="Proteomes" id="UP000475862"/>
    </source>
</evidence>
<evidence type="ECO:0000259" key="2">
    <source>
        <dbReference type="Pfam" id="PF13843"/>
    </source>
</evidence>
<sequence length="420" mass="49206">MSVGFVPGALPGEHKCLVTIIIIGRPSIVVEGVDHPVGMLPNVPFYLPSSHRFSFHAIGQRYPVTAETFNLKFTVDEENKMEIITTVHFNFKNTEFKNRRKLYNTVENYNLFKLIFVFKNYYDRLIRIEALNNTILVDSYKSTQTAENRSTTIYKTNGEFFLLPVQIIQRPRTSWKLDLKTVPQQCKIILSEKNLKMRSCFTLKKYIFNANNIKGIVEIGLTHNRLRSNRSNRFNLFSGDMFSSVYYRFSELFRFSTFARILFSEGSSGARLAVSIKNKPIEIKDYNDFMSGIDRSDQMVSYYSCPRKTARWYKKVLFHLLDISIWNSYFIFNKKFGVTNKLLQENFSKTKKIKKAAPENNHYSEKIPPPPNFKRETYLKNCKQCYKTKIRKQTSFQCKSCGKPLCPSKCFEEWHKDNII</sequence>
<dbReference type="PANTHER" id="PTHR46599">
    <property type="entry name" value="PIGGYBAC TRANSPOSABLE ELEMENT-DERIVED PROTEIN 4"/>
    <property type="match status" value="1"/>
</dbReference>
<dbReference type="CDD" id="cd20335">
    <property type="entry name" value="BRcat_RBR"/>
    <property type="match status" value="1"/>
</dbReference>
<dbReference type="EMBL" id="VYZN01000001">
    <property type="protein sequence ID" value="KAE9545294.1"/>
    <property type="molecule type" value="Genomic_DNA"/>
</dbReference>
<feature type="domain" description="PiggyBac transposable element-derived protein 4 C-terminal zinc-finger" evidence="1">
    <location>
        <begin position="379"/>
        <end position="415"/>
    </location>
</feature>
<feature type="domain" description="PiggyBac transposable element-derived protein" evidence="2">
    <location>
        <begin position="276"/>
        <end position="329"/>
    </location>
</feature>
<dbReference type="Pfam" id="PF13842">
    <property type="entry name" value="zf-Tnp_2"/>
    <property type="match status" value="1"/>
</dbReference>
<comment type="caution">
    <text evidence="3">The sequence shown here is derived from an EMBL/GenBank/DDBJ whole genome shotgun (WGS) entry which is preliminary data.</text>
</comment>
<organism evidence="3 4">
    <name type="scientific">Aphis glycines</name>
    <name type="common">Soybean aphid</name>
    <dbReference type="NCBI Taxonomy" id="307491"/>
    <lineage>
        <taxon>Eukaryota</taxon>
        <taxon>Metazoa</taxon>
        <taxon>Ecdysozoa</taxon>
        <taxon>Arthropoda</taxon>
        <taxon>Hexapoda</taxon>
        <taxon>Insecta</taxon>
        <taxon>Pterygota</taxon>
        <taxon>Neoptera</taxon>
        <taxon>Paraneoptera</taxon>
        <taxon>Hemiptera</taxon>
        <taxon>Sternorrhyncha</taxon>
        <taxon>Aphidomorpha</taxon>
        <taxon>Aphidoidea</taxon>
        <taxon>Aphididae</taxon>
        <taxon>Aphidini</taxon>
        <taxon>Aphis</taxon>
        <taxon>Aphis</taxon>
    </lineage>
</organism>
<dbReference type="PANTHER" id="PTHR46599:SF3">
    <property type="entry name" value="PIGGYBAC TRANSPOSABLE ELEMENT-DERIVED PROTEIN 4"/>
    <property type="match status" value="1"/>
</dbReference>
<reference evidence="3 4" key="1">
    <citation type="submission" date="2019-08" db="EMBL/GenBank/DDBJ databases">
        <title>The genome of the soybean aphid Biotype 1, its phylome, world population structure and adaptation to the North American continent.</title>
        <authorList>
            <person name="Giordano R."/>
            <person name="Donthu R.K."/>
            <person name="Hernandez A.G."/>
            <person name="Wright C.L."/>
            <person name="Zimin A.V."/>
        </authorList>
    </citation>
    <scope>NUCLEOTIDE SEQUENCE [LARGE SCALE GENOMIC DNA]</scope>
    <source>
        <tissue evidence="3">Whole aphids</tissue>
    </source>
</reference>
<evidence type="ECO:0008006" key="5">
    <source>
        <dbReference type="Google" id="ProtNLM"/>
    </source>
</evidence>
<dbReference type="Proteomes" id="UP000475862">
    <property type="component" value="Unassembled WGS sequence"/>
</dbReference>
<keyword evidence="4" id="KW-1185">Reference proteome</keyword>
<dbReference type="OrthoDB" id="6771660at2759"/>
<evidence type="ECO:0000259" key="1">
    <source>
        <dbReference type="Pfam" id="PF13842"/>
    </source>
</evidence>
<protein>
    <recommendedName>
        <fullName evidence="5">PiggyBac transposable element-derived protein domain-containing protein</fullName>
    </recommendedName>
</protein>
<evidence type="ECO:0000313" key="3">
    <source>
        <dbReference type="EMBL" id="KAE9545294.1"/>
    </source>
</evidence>
<proteinExistence type="predicted"/>
<dbReference type="InterPro" id="IPR029526">
    <property type="entry name" value="PGBD"/>
</dbReference>
<dbReference type="InterPro" id="IPR032718">
    <property type="entry name" value="PGBD4_Znf_C"/>
</dbReference>
<gene>
    <name evidence="3" type="ORF">AGLY_000837</name>
</gene>
<dbReference type="Pfam" id="PF13843">
    <property type="entry name" value="DDE_Tnp_1_7"/>
    <property type="match status" value="1"/>
</dbReference>
<accession>A0A6G0U892</accession>
<dbReference type="AlphaFoldDB" id="A0A6G0U892"/>